<dbReference type="FunFam" id="3.30.1370.50:FF:000006">
    <property type="entry name" value="NF-X1 finger transcription factor"/>
    <property type="match status" value="1"/>
</dbReference>
<reference evidence="4 5" key="1">
    <citation type="submission" date="2019-03" db="EMBL/GenBank/DDBJ databases">
        <title>The genome sequence of a newly discovered highly antifungal drug resistant Aspergillus species, Aspergillus tanneri NIH 1004.</title>
        <authorList>
            <person name="Mounaud S."/>
            <person name="Singh I."/>
            <person name="Joardar V."/>
            <person name="Pakala S."/>
            <person name="Pakala S."/>
            <person name="Venepally P."/>
            <person name="Hoover J."/>
            <person name="Nierman W."/>
            <person name="Chung J."/>
            <person name="Losada L."/>
        </authorList>
    </citation>
    <scope>NUCLEOTIDE SEQUENCE [LARGE SCALE GENOMIC DNA]</scope>
    <source>
        <strain evidence="4 5">NIH1004</strain>
    </source>
</reference>
<comment type="caution">
    <text evidence="4">The sequence shown here is derived from an EMBL/GenBank/DDBJ whole genome shotgun (WGS) entry which is preliminary data.</text>
</comment>
<feature type="region of interest" description="Disordered" evidence="1">
    <location>
        <begin position="213"/>
        <end position="387"/>
    </location>
</feature>
<dbReference type="Proteomes" id="UP000308092">
    <property type="component" value="Unassembled WGS sequence"/>
</dbReference>
<feature type="compositionally biased region" description="Basic and acidic residues" evidence="1">
    <location>
        <begin position="271"/>
        <end position="286"/>
    </location>
</feature>
<accession>A0A4S3JHH6</accession>
<dbReference type="GO" id="GO:0003676">
    <property type="term" value="F:nucleic acid binding"/>
    <property type="evidence" value="ECO:0007669"/>
    <property type="project" value="UniProtKB-UniRule"/>
</dbReference>
<evidence type="ECO:0000256" key="1">
    <source>
        <dbReference type="SAM" id="MobiDB-lite"/>
    </source>
</evidence>
<dbReference type="CDD" id="cd06006">
    <property type="entry name" value="R3H_unknown_2"/>
    <property type="match status" value="1"/>
</dbReference>
<dbReference type="AlphaFoldDB" id="A0A4S3JHH6"/>
<dbReference type="OrthoDB" id="6512771at2759"/>
<feature type="compositionally biased region" description="Low complexity" evidence="1">
    <location>
        <begin position="340"/>
        <end position="357"/>
    </location>
</feature>
<dbReference type="EMBL" id="SOSA01000183">
    <property type="protein sequence ID" value="THC94899.1"/>
    <property type="molecule type" value="Genomic_DNA"/>
</dbReference>
<evidence type="ECO:0000259" key="2">
    <source>
        <dbReference type="PROSITE" id="PS51061"/>
    </source>
</evidence>
<dbReference type="VEuPathDB" id="FungiDB:EYZ11_005621"/>
<dbReference type="InterPro" id="IPR001374">
    <property type="entry name" value="R3H_dom"/>
</dbReference>
<dbReference type="Pfam" id="PF01424">
    <property type="entry name" value="R3H"/>
    <property type="match status" value="1"/>
</dbReference>
<dbReference type="Proteomes" id="UP000324241">
    <property type="component" value="Unassembled WGS sequence"/>
</dbReference>
<dbReference type="SMART" id="SM00393">
    <property type="entry name" value="R3H"/>
    <property type="match status" value="1"/>
</dbReference>
<keyword evidence="5" id="KW-1185">Reference proteome</keyword>
<dbReference type="Gene3D" id="3.30.1370.50">
    <property type="entry name" value="R3H-like domain"/>
    <property type="match status" value="1"/>
</dbReference>
<dbReference type="RefSeq" id="XP_033421438.1">
    <property type="nucleotide sequence ID" value="XM_033575583.1"/>
</dbReference>
<dbReference type="EMBL" id="QUQM01000008">
    <property type="protein sequence ID" value="KAA8642076.1"/>
    <property type="molecule type" value="Genomic_DNA"/>
</dbReference>
<dbReference type="GeneID" id="54333718"/>
<reference evidence="3 6" key="2">
    <citation type="submission" date="2019-08" db="EMBL/GenBank/DDBJ databases">
        <title>The genome sequence of a newly discovered highly antifungal drug resistant Aspergillus species, Aspergillus tanneri NIH 1004.</title>
        <authorList>
            <person name="Mounaud S."/>
            <person name="Singh I."/>
            <person name="Joardar V."/>
            <person name="Pakala S."/>
            <person name="Pakala S."/>
            <person name="Venepally P."/>
            <person name="Chung J.K."/>
            <person name="Losada L."/>
            <person name="Nierman W.C."/>
        </authorList>
    </citation>
    <scope>NUCLEOTIDE SEQUENCE [LARGE SCALE GENOMIC DNA]</scope>
    <source>
        <strain evidence="3 6">NIH1004</strain>
    </source>
</reference>
<dbReference type="STRING" id="1220188.A0A4S3JHH6"/>
<sequence>MDGDACPKCPYLTEKERRCNAAKAVASKGQLQQPQRLPSSTPLACDDECARLERNRSLASALGVEIDQSTTVAQNLTSSNLPYSSETLDMYLQLSSTSTLSTLQTYETTLQSLAASTTQRSVRFQPAKPSLRAFAHSLASDWGFSSESFDPEPHRHVFVLKPTGWNPALLGMGQGTAIGIGGMSIGECVKLRERQRLKEREAQRQAAAEVKAQREAARVQTNATNEGGWAQVAASRRSNGMSSAKSTIPTQSPGPFSGSTMYSALAGDDGSTWRRAESSPKKEKLVLRSGVGAGKQLRSQPITTQVADNWEEEEEKEEQEERAREQKKDQDDDDQEDQESGQGHDQQQENTNMQNETEAPKESSNEAKTANEGVIPTSHFLDGSMTA</sequence>
<organism evidence="4 5">
    <name type="scientific">Aspergillus tanneri</name>
    <dbReference type="NCBI Taxonomy" id="1220188"/>
    <lineage>
        <taxon>Eukaryota</taxon>
        <taxon>Fungi</taxon>
        <taxon>Dikarya</taxon>
        <taxon>Ascomycota</taxon>
        <taxon>Pezizomycotina</taxon>
        <taxon>Eurotiomycetes</taxon>
        <taxon>Eurotiomycetidae</taxon>
        <taxon>Eurotiales</taxon>
        <taxon>Aspergillaceae</taxon>
        <taxon>Aspergillus</taxon>
        <taxon>Aspergillus subgen. Circumdati</taxon>
    </lineage>
</organism>
<evidence type="ECO:0000313" key="6">
    <source>
        <dbReference type="Proteomes" id="UP000324241"/>
    </source>
</evidence>
<protein>
    <submittedName>
        <fullName evidence="3">FKBP12-associated protein</fullName>
    </submittedName>
</protein>
<feature type="compositionally biased region" description="Polar residues" evidence="1">
    <location>
        <begin position="236"/>
        <end position="262"/>
    </location>
</feature>
<dbReference type="SUPFAM" id="SSF82708">
    <property type="entry name" value="R3H domain"/>
    <property type="match status" value="1"/>
</dbReference>
<evidence type="ECO:0000313" key="4">
    <source>
        <dbReference type="EMBL" id="THC94899.1"/>
    </source>
</evidence>
<dbReference type="InterPro" id="IPR036867">
    <property type="entry name" value="R3H_dom_sf"/>
</dbReference>
<feature type="compositionally biased region" description="Acidic residues" evidence="1">
    <location>
        <begin position="309"/>
        <end position="318"/>
    </location>
</feature>
<evidence type="ECO:0000313" key="5">
    <source>
        <dbReference type="Proteomes" id="UP000308092"/>
    </source>
</evidence>
<proteinExistence type="predicted"/>
<feature type="compositionally biased region" description="Basic and acidic residues" evidence="1">
    <location>
        <begin position="319"/>
        <end position="330"/>
    </location>
</feature>
<evidence type="ECO:0000313" key="3">
    <source>
        <dbReference type="EMBL" id="KAA8642076.1"/>
    </source>
</evidence>
<dbReference type="InterPro" id="IPR034077">
    <property type="entry name" value="R3H_FAP1"/>
</dbReference>
<feature type="domain" description="R3H" evidence="2">
    <location>
        <begin position="100"/>
        <end position="163"/>
    </location>
</feature>
<dbReference type="PROSITE" id="PS51061">
    <property type="entry name" value="R3H"/>
    <property type="match status" value="1"/>
</dbReference>
<feature type="compositionally biased region" description="Polar residues" evidence="1">
    <location>
        <begin position="297"/>
        <end position="307"/>
    </location>
</feature>
<name>A0A4S3JHH6_9EURO</name>
<gene>
    <name evidence="3" type="primary">FAP1_1</name>
    <name evidence="3" type="ORF">ATNIH1004_011017</name>
    <name evidence="4" type="ORF">EYZ11_005621</name>
</gene>